<dbReference type="Gene3D" id="1.10.443.10">
    <property type="entry name" value="Intergrase catalytic core"/>
    <property type="match status" value="1"/>
</dbReference>
<keyword evidence="1" id="KW-0233">DNA recombination</keyword>
<feature type="domain" description="Tyr recombinase" evidence="2">
    <location>
        <begin position="215"/>
        <end position="412"/>
    </location>
</feature>
<dbReference type="InterPro" id="IPR013762">
    <property type="entry name" value="Integrase-like_cat_sf"/>
</dbReference>
<dbReference type="InterPro" id="IPR011010">
    <property type="entry name" value="DNA_brk_join_enz"/>
</dbReference>
<dbReference type="AlphaFoldDB" id="A0A7W9WCK5"/>
<dbReference type="InterPro" id="IPR002104">
    <property type="entry name" value="Integrase_catalytic"/>
</dbReference>
<dbReference type="CDD" id="cd01185">
    <property type="entry name" value="INTN1_C_like"/>
    <property type="match status" value="1"/>
</dbReference>
<dbReference type="GO" id="GO:0006310">
    <property type="term" value="P:DNA recombination"/>
    <property type="evidence" value="ECO:0007669"/>
    <property type="project" value="UniProtKB-KW"/>
</dbReference>
<proteinExistence type="predicted"/>
<protein>
    <submittedName>
        <fullName evidence="3">Integrase</fullName>
    </submittedName>
</protein>
<keyword evidence="4" id="KW-1185">Reference proteome</keyword>
<dbReference type="PROSITE" id="PS51898">
    <property type="entry name" value="TYR_RECOMBINASE"/>
    <property type="match status" value="1"/>
</dbReference>
<dbReference type="PANTHER" id="PTHR30349">
    <property type="entry name" value="PHAGE INTEGRASE-RELATED"/>
    <property type="match status" value="1"/>
</dbReference>
<evidence type="ECO:0000259" key="2">
    <source>
        <dbReference type="PROSITE" id="PS51898"/>
    </source>
</evidence>
<evidence type="ECO:0000313" key="3">
    <source>
        <dbReference type="EMBL" id="MBB6059600.1"/>
    </source>
</evidence>
<dbReference type="SUPFAM" id="SSF56349">
    <property type="entry name" value="DNA breaking-rejoining enzymes"/>
    <property type="match status" value="1"/>
</dbReference>
<dbReference type="InterPro" id="IPR035386">
    <property type="entry name" value="Arm-DNA-bind_5"/>
</dbReference>
<dbReference type="RefSeq" id="WP_183403937.1">
    <property type="nucleotide sequence ID" value="NZ_JACHGG010000003.1"/>
</dbReference>
<dbReference type="GO" id="GO:0015074">
    <property type="term" value="P:DNA integration"/>
    <property type="evidence" value="ECO:0007669"/>
    <property type="project" value="InterPro"/>
</dbReference>
<gene>
    <name evidence="3" type="ORF">HNQ93_002460</name>
</gene>
<dbReference type="InterPro" id="IPR050090">
    <property type="entry name" value="Tyrosine_recombinase_XerCD"/>
</dbReference>
<evidence type="ECO:0000313" key="4">
    <source>
        <dbReference type="Proteomes" id="UP000532746"/>
    </source>
</evidence>
<dbReference type="GO" id="GO:0003677">
    <property type="term" value="F:DNA binding"/>
    <property type="evidence" value="ECO:0007669"/>
    <property type="project" value="InterPro"/>
</dbReference>
<reference evidence="3 4" key="1">
    <citation type="submission" date="2020-08" db="EMBL/GenBank/DDBJ databases">
        <title>Genomic Encyclopedia of Type Strains, Phase IV (KMG-IV): sequencing the most valuable type-strain genomes for metagenomic binning, comparative biology and taxonomic classification.</title>
        <authorList>
            <person name="Goeker M."/>
        </authorList>
    </citation>
    <scope>NUCLEOTIDE SEQUENCE [LARGE SCALE GENOMIC DNA]</scope>
    <source>
        <strain evidence="3 4">DSM 26718</strain>
    </source>
</reference>
<sequence>MVTQFVLRKQKQNKAGECPVQMVVYFDGARLACSTGEKCKPADWNEDRQQFRRSYPLAEEANDLLKLMAGNVLKWWRGVRAAGEVPTVAGLKAALRPAAVEQPAPELLVVEELRRFREVMRGRGLMWNTLRHYLVTSNWLRDFEAWAGRQLTVSGYDLATHDALLAYLRTERELSPNSLYTVGKDLRRLFGYLRDERGQRLQVEPRRLRVAYEETDKVFLSAQELERLRVAVLPTTLAPVRDVFLFCCYTGLRYSDVLQLHGGNVEALPDGSGRVLRLTQTKTRTKVSVYLTAAAAALLERYAGPERAGAGARLLPVYQNQVMNRYLKRIALLAGLERAVEQVDVMGGQVRKRAAALRELVTMHTARHTFATQSLLRGMPVEVLQRIMGHANIKTTLVYAKIMEDFQHQTMRRIWDGQGATSDNAGALDSQICAVEPAAA</sequence>
<accession>A0A7W9WCK5</accession>
<name>A0A7W9WCK5_9BACT</name>
<dbReference type="Pfam" id="PF00589">
    <property type="entry name" value="Phage_integrase"/>
    <property type="match status" value="1"/>
</dbReference>
<comment type="caution">
    <text evidence="3">The sequence shown here is derived from an EMBL/GenBank/DDBJ whole genome shotgun (WGS) entry which is preliminary data.</text>
</comment>
<dbReference type="Proteomes" id="UP000532746">
    <property type="component" value="Unassembled WGS sequence"/>
</dbReference>
<dbReference type="Pfam" id="PF17293">
    <property type="entry name" value="Arm-DNA-bind_5"/>
    <property type="match status" value="1"/>
</dbReference>
<dbReference type="PANTHER" id="PTHR30349:SF64">
    <property type="entry name" value="PROPHAGE INTEGRASE INTD-RELATED"/>
    <property type="match status" value="1"/>
</dbReference>
<evidence type="ECO:0000256" key="1">
    <source>
        <dbReference type="ARBA" id="ARBA00023172"/>
    </source>
</evidence>
<organism evidence="3 4">
    <name type="scientific">Hymenobacter luteus</name>
    <dbReference type="NCBI Taxonomy" id="1411122"/>
    <lineage>
        <taxon>Bacteria</taxon>
        <taxon>Pseudomonadati</taxon>
        <taxon>Bacteroidota</taxon>
        <taxon>Cytophagia</taxon>
        <taxon>Cytophagales</taxon>
        <taxon>Hymenobacteraceae</taxon>
        <taxon>Hymenobacter</taxon>
    </lineage>
</organism>
<dbReference type="EMBL" id="JACHGG010000003">
    <property type="protein sequence ID" value="MBB6059600.1"/>
    <property type="molecule type" value="Genomic_DNA"/>
</dbReference>